<organism evidence="3 4">
    <name type="scientific">candidate division Kazan bacterium</name>
    <dbReference type="NCBI Taxonomy" id="2202143"/>
    <lineage>
        <taxon>Bacteria</taxon>
        <taxon>Bacteria division Kazan-3B-28</taxon>
    </lineage>
</organism>
<dbReference type="InterPro" id="IPR000305">
    <property type="entry name" value="GIY-YIG_endonuc"/>
</dbReference>
<dbReference type="PROSITE" id="PS50164">
    <property type="entry name" value="GIY_YIG"/>
    <property type="match status" value="1"/>
</dbReference>
<sequence>MKKGFVYILTNKPKGVLYVGVTSDIENRIGIHSLNKNNSFVAKYKLYKLVHLEEFSSIEEAVRREKQIKNWHRNWKINLIETNNPKWDNLLLDSETSSK</sequence>
<name>A0A420ZDK5_UNCK3</name>
<evidence type="ECO:0000313" key="3">
    <source>
        <dbReference type="EMBL" id="RLC37726.1"/>
    </source>
</evidence>
<dbReference type="EMBL" id="QMNG01000002">
    <property type="protein sequence ID" value="RLC37726.1"/>
    <property type="molecule type" value="Genomic_DNA"/>
</dbReference>
<dbReference type="InterPro" id="IPR050190">
    <property type="entry name" value="UPF0213_domain"/>
</dbReference>
<evidence type="ECO:0000259" key="2">
    <source>
        <dbReference type="PROSITE" id="PS50164"/>
    </source>
</evidence>
<gene>
    <name evidence="3" type="ORF">DRH29_01400</name>
</gene>
<comment type="similarity">
    <text evidence="1">Belongs to the UPF0213 family.</text>
</comment>
<dbReference type="Proteomes" id="UP000281261">
    <property type="component" value="Unassembled WGS sequence"/>
</dbReference>
<comment type="caution">
    <text evidence="3">The sequence shown here is derived from an EMBL/GenBank/DDBJ whole genome shotgun (WGS) entry which is preliminary data.</text>
</comment>
<dbReference type="PANTHER" id="PTHR34477:SF5">
    <property type="entry name" value="BSL5627 PROTEIN"/>
    <property type="match status" value="1"/>
</dbReference>
<dbReference type="Pfam" id="PF01541">
    <property type="entry name" value="GIY-YIG"/>
    <property type="match status" value="1"/>
</dbReference>
<dbReference type="Gene3D" id="3.40.1440.10">
    <property type="entry name" value="GIY-YIG endonuclease"/>
    <property type="match status" value="1"/>
</dbReference>
<dbReference type="SMART" id="SM00465">
    <property type="entry name" value="GIYc"/>
    <property type="match status" value="1"/>
</dbReference>
<dbReference type="AlphaFoldDB" id="A0A420ZDK5"/>
<dbReference type="PANTHER" id="PTHR34477">
    <property type="entry name" value="UPF0213 PROTEIN YHBQ"/>
    <property type="match status" value="1"/>
</dbReference>
<dbReference type="SUPFAM" id="SSF82771">
    <property type="entry name" value="GIY-YIG endonuclease"/>
    <property type="match status" value="1"/>
</dbReference>
<evidence type="ECO:0000313" key="4">
    <source>
        <dbReference type="Proteomes" id="UP000281261"/>
    </source>
</evidence>
<dbReference type="CDD" id="cd10448">
    <property type="entry name" value="GIY-YIG_unchar_3"/>
    <property type="match status" value="1"/>
</dbReference>
<reference evidence="3 4" key="1">
    <citation type="submission" date="2018-06" db="EMBL/GenBank/DDBJ databases">
        <title>Extensive metabolic versatility and redundancy in microbially diverse, dynamic hydrothermal sediments.</title>
        <authorList>
            <person name="Dombrowski N."/>
            <person name="Teske A."/>
            <person name="Baker B.J."/>
        </authorList>
    </citation>
    <scope>NUCLEOTIDE SEQUENCE [LARGE SCALE GENOMIC DNA]</scope>
    <source>
        <strain evidence="3">B79_G16</strain>
    </source>
</reference>
<evidence type="ECO:0000256" key="1">
    <source>
        <dbReference type="ARBA" id="ARBA00007435"/>
    </source>
</evidence>
<accession>A0A420ZDK5</accession>
<protein>
    <submittedName>
        <fullName evidence="3">GIY-YIG nuclease family protein</fullName>
    </submittedName>
</protein>
<proteinExistence type="inferred from homology"/>
<dbReference type="InterPro" id="IPR035901">
    <property type="entry name" value="GIY-YIG_endonuc_sf"/>
</dbReference>
<feature type="domain" description="GIY-YIG" evidence="2">
    <location>
        <begin position="2"/>
        <end position="79"/>
    </location>
</feature>